<reference evidence="2" key="1">
    <citation type="journal article" date="2014" name="Genome Announc.">
        <title>Complete sequencing and chromosome-scale genome assembly of the industrial progenitor strain P2niaD18 from the penicillin producer Penicillium chrysogenum.</title>
        <authorList>
            <person name="Specht T."/>
            <person name="Dahlmann T.A."/>
            <person name="Zadra I."/>
            <person name="Kurnsteiner H."/>
            <person name="Kuck U."/>
        </authorList>
    </citation>
    <scope>NUCLEOTIDE SEQUENCE [LARGE SCALE GENOMIC DNA]</scope>
    <source>
        <strain evidence="2">P2niaD18</strain>
    </source>
</reference>
<organism evidence="2">
    <name type="scientific">Penicillium chrysogenum</name>
    <name type="common">Penicillium notatum</name>
    <dbReference type="NCBI Taxonomy" id="5076"/>
    <lineage>
        <taxon>Eukaryota</taxon>
        <taxon>Fungi</taxon>
        <taxon>Dikarya</taxon>
        <taxon>Ascomycota</taxon>
        <taxon>Pezizomycotina</taxon>
        <taxon>Eurotiomycetes</taxon>
        <taxon>Eurotiomycetidae</taxon>
        <taxon>Eurotiales</taxon>
        <taxon>Aspergillaceae</taxon>
        <taxon>Penicillium</taxon>
        <taxon>Penicillium chrysogenum species complex</taxon>
    </lineage>
</organism>
<dbReference type="PhylomeDB" id="A0A167TTZ1"/>
<accession>A0A167TTZ1</accession>
<proteinExistence type="predicted"/>
<dbReference type="EMBL" id="CM002799">
    <property type="protein sequence ID" value="KZN88618.1"/>
    <property type="molecule type" value="Genomic_DNA"/>
</dbReference>
<evidence type="ECO:0008006" key="3">
    <source>
        <dbReference type="Google" id="ProtNLM"/>
    </source>
</evidence>
<evidence type="ECO:0000313" key="2">
    <source>
        <dbReference type="EMBL" id="KZN88618.1"/>
    </source>
</evidence>
<keyword evidence="1" id="KW-0732">Signal</keyword>
<feature type="chain" id="PRO_5007892680" description="Cysteine-rich secreted protein" evidence="1">
    <location>
        <begin position="21"/>
        <end position="339"/>
    </location>
</feature>
<protein>
    <recommendedName>
        <fullName evidence="3">Cysteine-rich secreted protein</fullName>
    </recommendedName>
</protein>
<evidence type="ECO:0000256" key="1">
    <source>
        <dbReference type="SAM" id="SignalP"/>
    </source>
</evidence>
<dbReference type="Proteomes" id="UP000076449">
    <property type="component" value="Chromosome II"/>
</dbReference>
<feature type="signal peptide" evidence="1">
    <location>
        <begin position="1"/>
        <end position="20"/>
    </location>
</feature>
<name>A0A167TTZ1_PENCH</name>
<sequence>MKSFSLALVAYILQHSFGNAQYTVNVPVKEIKGEWTINGNRITWTENGFKTSIDCDNEQGHKELSLSANKKFAGCCLPDQSLVGDPDSAFDCCAGGHDLAGSKETGYRCCPTGWTYDGEICEEQNDVTCSNGKALVDGKCVCPTGSSESSDGVCEPQKCVSGLETGKCYNFIGENGFPLGYNGANYVTAEKSGYQMPGKFQFCKDEECTPGQQVDPGQLVYIKDVHGGPASQGGLNPNQWLNNFKNGGHIRKTAKIGEAGEFTVTRWPCGKYCVGGFEYGLGPACPAPVPAITFLTLNKQACVPFDFVEVPCDVTSTSNNCIWKNGADQCCDKVDCSGL</sequence>
<dbReference type="AlphaFoldDB" id="A0A167TTZ1"/>
<gene>
    <name evidence="2" type="ORF">EN45_071950</name>
</gene>